<feature type="compositionally biased region" description="Low complexity" evidence="1">
    <location>
        <begin position="1"/>
        <end position="18"/>
    </location>
</feature>
<feature type="region of interest" description="Disordered" evidence="1">
    <location>
        <begin position="1"/>
        <end position="21"/>
    </location>
</feature>
<evidence type="ECO:0000313" key="2">
    <source>
        <dbReference type="EMBL" id="KAF8435843.1"/>
    </source>
</evidence>
<evidence type="ECO:0000256" key="1">
    <source>
        <dbReference type="SAM" id="MobiDB-lite"/>
    </source>
</evidence>
<sequence>MVERSACSSSPAFSKSPSVDPSTWYPIEPSEDRMFKLLYVPDASRGMRRCFAERNLAWTKREIRFDQFEAIKDLSGFVHKCGENRNGVRVILTEWLWLLLMVNDFEDGGAFDVRFMRWEEFRDIVLDPPRYLEGWTTLTQMDCIIGGFDYASGQCDPNNPYGMNAKLLEMYEAHVAQLSCHTQFWPPIRLTRRAADKWTTICHLKIIAQDSSLYAPRTRILKHEEAIPPDAVLKRSHSECGRHVLLPSASPRCRTWEYLSTITNNGTFWMAQEHVPSLEWLGEWRVLIVGGRIITVMHTYKLHNGEWTGSEVHEFRTLDEVSRIVELETTSLDAVVLRQQIVNPQSGTAPVRRQGKREFHEFVMQTWRSLVLRETKDTGAKPSLCVFCRIDVGIRLDTSGTVSPQYFVNEVERTQNTSLWLYHIVGKTMGTFADTFAMVLKRWLMDIHNPHVL</sequence>
<protein>
    <submittedName>
        <fullName evidence="2">Uncharacterized protein</fullName>
    </submittedName>
</protein>
<reference evidence="2" key="1">
    <citation type="submission" date="2019-10" db="EMBL/GenBank/DDBJ databases">
        <authorList>
            <consortium name="DOE Joint Genome Institute"/>
            <person name="Kuo A."/>
            <person name="Miyauchi S."/>
            <person name="Kiss E."/>
            <person name="Drula E."/>
            <person name="Kohler A."/>
            <person name="Sanchez-Garcia M."/>
            <person name="Andreopoulos B."/>
            <person name="Barry K.W."/>
            <person name="Bonito G."/>
            <person name="Buee M."/>
            <person name="Carver A."/>
            <person name="Chen C."/>
            <person name="Cichocki N."/>
            <person name="Clum A."/>
            <person name="Culley D."/>
            <person name="Crous P.W."/>
            <person name="Fauchery L."/>
            <person name="Girlanda M."/>
            <person name="Hayes R."/>
            <person name="Keri Z."/>
            <person name="LaButti K."/>
            <person name="Lipzen A."/>
            <person name="Lombard V."/>
            <person name="Magnuson J."/>
            <person name="Maillard F."/>
            <person name="Morin E."/>
            <person name="Murat C."/>
            <person name="Nolan M."/>
            <person name="Ohm R."/>
            <person name="Pangilinan J."/>
            <person name="Pereira M."/>
            <person name="Perotto S."/>
            <person name="Peter M."/>
            <person name="Riley R."/>
            <person name="Sitrit Y."/>
            <person name="Stielow B."/>
            <person name="Szollosi G."/>
            <person name="Zifcakova L."/>
            <person name="Stursova M."/>
            <person name="Spatafora J.W."/>
            <person name="Tedersoo L."/>
            <person name="Vaario L.-M."/>
            <person name="Yamada A."/>
            <person name="Yan M."/>
            <person name="Wang P."/>
            <person name="Xu J."/>
            <person name="Bruns T."/>
            <person name="Baldrian P."/>
            <person name="Vilgalys R."/>
            <person name="Henrissat B."/>
            <person name="Grigoriev I.V."/>
            <person name="Hibbett D."/>
            <person name="Nagy L.G."/>
            <person name="Martin F.M."/>
        </authorList>
    </citation>
    <scope>NUCLEOTIDE SEQUENCE</scope>
    <source>
        <strain evidence="2">BED1</strain>
    </source>
</reference>
<proteinExistence type="predicted"/>
<accession>A0AAD4BNF6</accession>
<evidence type="ECO:0000313" key="3">
    <source>
        <dbReference type="Proteomes" id="UP001194468"/>
    </source>
</evidence>
<reference evidence="2" key="2">
    <citation type="journal article" date="2020" name="Nat. Commun.">
        <title>Large-scale genome sequencing of mycorrhizal fungi provides insights into the early evolution of symbiotic traits.</title>
        <authorList>
            <person name="Miyauchi S."/>
            <person name="Kiss E."/>
            <person name="Kuo A."/>
            <person name="Drula E."/>
            <person name="Kohler A."/>
            <person name="Sanchez-Garcia M."/>
            <person name="Morin E."/>
            <person name="Andreopoulos B."/>
            <person name="Barry K.W."/>
            <person name="Bonito G."/>
            <person name="Buee M."/>
            <person name="Carver A."/>
            <person name="Chen C."/>
            <person name="Cichocki N."/>
            <person name="Clum A."/>
            <person name="Culley D."/>
            <person name="Crous P.W."/>
            <person name="Fauchery L."/>
            <person name="Girlanda M."/>
            <person name="Hayes R.D."/>
            <person name="Keri Z."/>
            <person name="LaButti K."/>
            <person name="Lipzen A."/>
            <person name="Lombard V."/>
            <person name="Magnuson J."/>
            <person name="Maillard F."/>
            <person name="Murat C."/>
            <person name="Nolan M."/>
            <person name="Ohm R.A."/>
            <person name="Pangilinan J."/>
            <person name="Pereira M.F."/>
            <person name="Perotto S."/>
            <person name="Peter M."/>
            <person name="Pfister S."/>
            <person name="Riley R."/>
            <person name="Sitrit Y."/>
            <person name="Stielow J.B."/>
            <person name="Szollosi G."/>
            <person name="Zifcakova L."/>
            <person name="Stursova M."/>
            <person name="Spatafora J.W."/>
            <person name="Tedersoo L."/>
            <person name="Vaario L.M."/>
            <person name="Yamada A."/>
            <person name="Yan M."/>
            <person name="Wang P."/>
            <person name="Xu J."/>
            <person name="Bruns T."/>
            <person name="Baldrian P."/>
            <person name="Vilgalys R."/>
            <person name="Dunand C."/>
            <person name="Henrissat B."/>
            <person name="Grigoriev I.V."/>
            <person name="Hibbett D."/>
            <person name="Nagy L.G."/>
            <person name="Martin F.M."/>
        </authorList>
    </citation>
    <scope>NUCLEOTIDE SEQUENCE</scope>
    <source>
        <strain evidence="2">BED1</strain>
    </source>
</reference>
<dbReference type="SUPFAM" id="SSF56059">
    <property type="entry name" value="Glutathione synthetase ATP-binding domain-like"/>
    <property type="match status" value="1"/>
</dbReference>
<dbReference type="Proteomes" id="UP001194468">
    <property type="component" value="Unassembled WGS sequence"/>
</dbReference>
<gene>
    <name evidence="2" type="ORF">L210DRAFT_870722</name>
</gene>
<dbReference type="EMBL" id="WHUW01000024">
    <property type="protein sequence ID" value="KAF8435843.1"/>
    <property type="molecule type" value="Genomic_DNA"/>
</dbReference>
<dbReference type="AlphaFoldDB" id="A0AAD4BNF6"/>
<name>A0AAD4BNF6_BOLED</name>
<organism evidence="2 3">
    <name type="scientific">Boletus edulis BED1</name>
    <dbReference type="NCBI Taxonomy" id="1328754"/>
    <lineage>
        <taxon>Eukaryota</taxon>
        <taxon>Fungi</taxon>
        <taxon>Dikarya</taxon>
        <taxon>Basidiomycota</taxon>
        <taxon>Agaricomycotina</taxon>
        <taxon>Agaricomycetes</taxon>
        <taxon>Agaricomycetidae</taxon>
        <taxon>Boletales</taxon>
        <taxon>Boletineae</taxon>
        <taxon>Boletaceae</taxon>
        <taxon>Boletoideae</taxon>
        <taxon>Boletus</taxon>
    </lineage>
</organism>
<comment type="caution">
    <text evidence="2">The sequence shown here is derived from an EMBL/GenBank/DDBJ whole genome shotgun (WGS) entry which is preliminary data.</text>
</comment>
<keyword evidence="3" id="KW-1185">Reference proteome</keyword>